<dbReference type="SUPFAM" id="SSF53067">
    <property type="entry name" value="Actin-like ATPase domain"/>
    <property type="match status" value="1"/>
</dbReference>
<dbReference type="GO" id="GO:0016301">
    <property type="term" value="F:kinase activity"/>
    <property type="evidence" value="ECO:0007669"/>
    <property type="project" value="UniProtKB-KW"/>
</dbReference>
<comment type="caution">
    <text evidence="1">The sequence shown here is derived from an EMBL/GenBank/DDBJ whole genome shotgun (WGS) entry which is preliminary data.</text>
</comment>
<dbReference type="Gene3D" id="3.30.420.40">
    <property type="match status" value="2"/>
</dbReference>
<dbReference type="PANTHER" id="PTHR18964">
    <property type="entry name" value="ROK (REPRESSOR, ORF, KINASE) FAMILY"/>
    <property type="match status" value="1"/>
</dbReference>
<organism evidence="1 2">
    <name type="scientific">Maritalea porphyrae</name>
    <dbReference type="NCBI Taxonomy" id="880732"/>
    <lineage>
        <taxon>Bacteria</taxon>
        <taxon>Pseudomonadati</taxon>
        <taxon>Pseudomonadota</taxon>
        <taxon>Alphaproteobacteria</taxon>
        <taxon>Hyphomicrobiales</taxon>
        <taxon>Devosiaceae</taxon>
        <taxon>Maritalea</taxon>
    </lineage>
</organism>
<sequence>MNQQLNIEGVKGFAVDLGGTKLAAARIENGKITERVQCATASGASPGEQVDAIERLLIQVGWQIPDAVSIAVAGRVTTQGVWSAVNVGTLTSIQDTPIKELLKARLGCTVFVCNDAIAAAFAEARFGSGAGTSHFAYVTVSTGVGGGIVIDGMPISSPNGLAGHVGFASSRLSSAICGSGRTATVESIAGGRAISRIANQNGHRVRSARDVFEAAADGANWALEITQTSAKAIAILCADLTTTLGLQKVTLGGSIGLSPGYLSSVQEHLSFEPELFRPDIVAANLMHDSALVGAIALSEFSKHSKRLNPDFEK</sequence>
<reference evidence="1" key="1">
    <citation type="journal article" date="2014" name="Int. J. Syst. Evol. Microbiol.">
        <title>Complete genome of a new Firmicutes species belonging to the dominant human colonic microbiota ('Ruminococcus bicirculans') reveals two chromosomes and a selective capacity to utilize plant glucans.</title>
        <authorList>
            <consortium name="NISC Comparative Sequencing Program"/>
            <person name="Wegmann U."/>
            <person name="Louis P."/>
            <person name="Goesmann A."/>
            <person name="Henrissat B."/>
            <person name="Duncan S.H."/>
            <person name="Flint H.J."/>
        </authorList>
    </citation>
    <scope>NUCLEOTIDE SEQUENCE</scope>
    <source>
        <strain evidence="1">NBRC 107169</strain>
    </source>
</reference>
<keyword evidence="2" id="KW-1185">Reference proteome</keyword>
<gene>
    <name evidence="1" type="primary">nanK</name>
    <name evidence="1" type="ORF">GCM10007879_15720</name>
</gene>
<keyword evidence="1" id="KW-0808">Transferase</keyword>
<keyword evidence="1" id="KW-0418">Kinase</keyword>
<proteinExistence type="predicted"/>
<dbReference type="Pfam" id="PF00480">
    <property type="entry name" value="ROK"/>
    <property type="match status" value="1"/>
</dbReference>
<accession>A0ABQ5UQ43</accession>
<protein>
    <submittedName>
        <fullName evidence="1">N-acetylmannosamine kinase</fullName>
    </submittedName>
</protein>
<dbReference type="RefSeq" id="WP_284363376.1">
    <property type="nucleotide sequence ID" value="NZ_BSNI01000002.1"/>
</dbReference>
<evidence type="ECO:0000313" key="2">
    <source>
        <dbReference type="Proteomes" id="UP001161405"/>
    </source>
</evidence>
<dbReference type="Proteomes" id="UP001161405">
    <property type="component" value="Unassembled WGS sequence"/>
</dbReference>
<dbReference type="InterPro" id="IPR000600">
    <property type="entry name" value="ROK"/>
</dbReference>
<dbReference type="EMBL" id="BSNI01000002">
    <property type="protein sequence ID" value="GLQ17323.1"/>
    <property type="molecule type" value="Genomic_DNA"/>
</dbReference>
<dbReference type="PANTHER" id="PTHR18964:SF169">
    <property type="entry name" value="N-ACETYLMANNOSAMINE KINASE"/>
    <property type="match status" value="1"/>
</dbReference>
<name>A0ABQ5UQ43_9HYPH</name>
<reference evidence="1" key="2">
    <citation type="submission" date="2023-01" db="EMBL/GenBank/DDBJ databases">
        <title>Draft genome sequence of Maritalea porphyrae strain NBRC 107169.</title>
        <authorList>
            <person name="Sun Q."/>
            <person name="Mori K."/>
        </authorList>
    </citation>
    <scope>NUCLEOTIDE SEQUENCE</scope>
    <source>
        <strain evidence="1">NBRC 107169</strain>
    </source>
</reference>
<evidence type="ECO:0000313" key="1">
    <source>
        <dbReference type="EMBL" id="GLQ17323.1"/>
    </source>
</evidence>
<dbReference type="InterPro" id="IPR043129">
    <property type="entry name" value="ATPase_NBD"/>
</dbReference>